<comment type="caution">
    <text evidence="2">The sequence shown here is derived from an EMBL/GenBank/DDBJ whole genome shotgun (WGS) entry which is preliminary data.</text>
</comment>
<name>A0A445CRM2_ARAHY</name>
<dbReference type="PANTHER" id="PTHR46033:SF8">
    <property type="entry name" value="PROTEIN MAINTENANCE OF MERISTEMS-LIKE"/>
    <property type="match status" value="1"/>
</dbReference>
<sequence>MSPPDCIDIFIVNYTWMQWTFSHFPQEENEETVQRWLPYMVRLQDMGSYRWGSAALSWLYKCLCRVANKNVVKLAGPLQLL</sequence>
<evidence type="ECO:0000313" key="2">
    <source>
        <dbReference type="EMBL" id="RYR53582.1"/>
    </source>
</evidence>
<keyword evidence="3" id="KW-1185">Reference proteome</keyword>
<organism evidence="2 3">
    <name type="scientific">Arachis hypogaea</name>
    <name type="common">Peanut</name>
    <dbReference type="NCBI Taxonomy" id="3818"/>
    <lineage>
        <taxon>Eukaryota</taxon>
        <taxon>Viridiplantae</taxon>
        <taxon>Streptophyta</taxon>
        <taxon>Embryophyta</taxon>
        <taxon>Tracheophyta</taxon>
        <taxon>Spermatophyta</taxon>
        <taxon>Magnoliopsida</taxon>
        <taxon>eudicotyledons</taxon>
        <taxon>Gunneridae</taxon>
        <taxon>Pentapetalae</taxon>
        <taxon>rosids</taxon>
        <taxon>fabids</taxon>
        <taxon>Fabales</taxon>
        <taxon>Fabaceae</taxon>
        <taxon>Papilionoideae</taxon>
        <taxon>50 kb inversion clade</taxon>
        <taxon>dalbergioids sensu lato</taxon>
        <taxon>Dalbergieae</taxon>
        <taxon>Pterocarpus clade</taxon>
        <taxon>Arachis</taxon>
    </lineage>
</organism>
<evidence type="ECO:0000313" key="3">
    <source>
        <dbReference type="Proteomes" id="UP000289738"/>
    </source>
</evidence>
<dbReference type="GO" id="GO:0010073">
    <property type="term" value="P:meristem maintenance"/>
    <property type="evidence" value="ECO:0007669"/>
    <property type="project" value="InterPro"/>
</dbReference>
<dbReference type="Pfam" id="PF10536">
    <property type="entry name" value="PMD"/>
    <property type="match status" value="1"/>
</dbReference>
<dbReference type="InterPro" id="IPR019557">
    <property type="entry name" value="AminoTfrase-like_pln_mobile"/>
</dbReference>
<proteinExistence type="predicted"/>
<dbReference type="Proteomes" id="UP000289738">
    <property type="component" value="Chromosome A06"/>
</dbReference>
<evidence type="ECO:0000259" key="1">
    <source>
        <dbReference type="Pfam" id="PF10536"/>
    </source>
</evidence>
<dbReference type="InterPro" id="IPR044824">
    <property type="entry name" value="MAIN-like"/>
</dbReference>
<dbReference type="EMBL" id="SDMP01000006">
    <property type="protein sequence ID" value="RYR53582.1"/>
    <property type="molecule type" value="Genomic_DNA"/>
</dbReference>
<accession>A0A445CRM2</accession>
<dbReference type="PANTHER" id="PTHR46033">
    <property type="entry name" value="PROTEIN MAIN-LIKE 2"/>
    <property type="match status" value="1"/>
</dbReference>
<protein>
    <recommendedName>
        <fullName evidence="1">Aminotransferase-like plant mobile domain-containing protein</fullName>
    </recommendedName>
</protein>
<feature type="domain" description="Aminotransferase-like plant mobile" evidence="1">
    <location>
        <begin position="20"/>
        <end position="81"/>
    </location>
</feature>
<dbReference type="AlphaFoldDB" id="A0A445CRM2"/>
<gene>
    <name evidence="2" type="ORF">Ahy_A06g028767</name>
</gene>
<reference evidence="2 3" key="1">
    <citation type="submission" date="2019-01" db="EMBL/GenBank/DDBJ databases">
        <title>Sequencing of cultivated peanut Arachis hypogaea provides insights into genome evolution and oil improvement.</title>
        <authorList>
            <person name="Chen X."/>
        </authorList>
    </citation>
    <scope>NUCLEOTIDE SEQUENCE [LARGE SCALE GENOMIC DNA]</scope>
    <source>
        <strain evidence="3">cv. Fuhuasheng</strain>
        <tissue evidence="2">Leaves</tissue>
    </source>
</reference>